<dbReference type="InterPro" id="IPR041577">
    <property type="entry name" value="RT_RNaseH_2"/>
</dbReference>
<dbReference type="InParanoid" id="A0A2J7PF28"/>
<keyword evidence="3" id="KW-0255">Endonuclease</keyword>
<dbReference type="InterPro" id="IPR043502">
    <property type="entry name" value="DNA/RNA_pol_sf"/>
</dbReference>
<dbReference type="PANTHER" id="PTHR34072:SF49">
    <property type="entry name" value="RIBONUCLEASE H"/>
    <property type="match status" value="1"/>
</dbReference>
<evidence type="ECO:0000313" key="6">
    <source>
        <dbReference type="EMBL" id="PNF14949.1"/>
    </source>
</evidence>
<evidence type="ECO:0000256" key="3">
    <source>
        <dbReference type="ARBA" id="ARBA00022759"/>
    </source>
</evidence>
<dbReference type="EMBL" id="NEVH01026085">
    <property type="protein sequence ID" value="PNF14949.1"/>
    <property type="molecule type" value="Genomic_DNA"/>
</dbReference>
<evidence type="ECO:0000313" key="7">
    <source>
        <dbReference type="Proteomes" id="UP000235965"/>
    </source>
</evidence>
<comment type="caution">
    <text evidence="6">The sequence shown here is derived from an EMBL/GenBank/DDBJ whole genome shotgun (WGS) entry which is preliminary data.</text>
</comment>
<keyword evidence="7" id="KW-1185">Reference proteome</keyword>
<keyword evidence="2" id="KW-0540">Nuclease</keyword>
<evidence type="ECO:0000256" key="1">
    <source>
        <dbReference type="ARBA" id="ARBA00022695"/>
    </source>
</evidence>
<dbReference type="AlphaFoldDB" id="A0A2J7PF28"/>
<dbReference type="PANTHER" id="PTHR34072">
    <property type="entry name" value="ENZYMATIC POLYPROTEIN-RELATED"/>
    <property type="match status" value="1"/>
</dbReference>
<dbReference type="STRING" id="105785.A0A2J7PF28"/>
<dbReference type="SUPFAM" id="SSF56672">
    <property type="entry name" value="DNA/RNA polymerases"/>
    <property type="match status" value="1"/>
</dbReference>
<dbReference type="Proteomes" id="UP000235965">
    <property type="component" value="Unassembled WGS sequence"/>
</dbReference>
<sequence length="87" mass="9805">MLKRALCATPILAYSQPGKRFIVDTDTSNVGIGGVLSQIQDGQEHVIAYYSKMLNNAEKNYCVTRRELLAIMRTVISKYKNVHECNL</sequence>
<organism evidence="6 7">
    <name type="scientific">Cryptotermes secundus</name>
    <dbReference type="NCBI Taxonomy" id="105785"/>
    <lineage>
        <taxon>Eukaryota</taxon>
        <taxon>Metazoa</taxon>
        <taxon>Ecdysozoa</taxon>
        <taxon>Arthropoda</taxon>
        <taxon>Hexapoda</taxon>
        <taxon>Insecta</taxon>
        <taxon>Pterygota</taxon>
        <taxon>Neoptera</taxon>
        <taxon>Polyneoptera</taxon>
        <taxon>Dictyoptera</taxon>
        <taxon>Blattodea</taxon>
        <taxon>Blattoidea</taxon>
        <taxon>Termitoidae</taxon>
        <taxon>Kalotermitidae</taxon>
        <taxon>Cryptotermitinae</taxon>
        <taxon>Cryptotermes</taxon>
    </lineage>
</organism>
<dbReference type="Gene3D" id="3.10.20.370">
    <property type="match status" value="1"/>
</dbReference>
<feature type="domain" description="Reverse transcriptase/retrotransposon-derived protein RNase H-like" evidence="5">
    <location>
        <begin position="2"/>
        <end position="76"/>
    </location>
</feature>
<dbReference type="FunFam" id="3.10.20.370:FF:000001">
    <property type="entry name" value="Retrovirus-related Pol polyprotein from transposon 17.6-like protein"/>
    <property type="match status" value="1"/>
</dbReference>
<keyword evidence="3" id="KW-0378">Hydrolase</keyword>
<evidence type="ECO:0000259" key="5">
    <source>
        <dbReference type="Pfam" id="PF17919"/>
    </source>
</evidence>
<dbReference type="Pfam" id="PF17919">
    <property type="entry name" value="RT_RNaseH_2"/>
    <property type="match status" value="1"/>
</dbReference>
<dbReference type="GO" id="GO:0004519">
    <property type="term" value="F:endonuclease activity"/>
    <property type="evidence" value="ECO:0007669"/>
    <property type="project" value="UniProtKB-KW"/>
</dbReference>
<reference evidence="6 7" key="1">
    <citation type="submission" date="2017-12" db="EMBL/GenBank/DDBJ databases">
        <title>Hemimetabolous genomes reveal molecular basis of termite eusociality.</title>
        <authorList>
            <person name="Harrison M.C."/>
            <person name="Jongepier E."/>
            <person name="Robertson H.M."/>
            <person name="Arning N."/>
            <person name="Bitard-Feildel T."/>
            <person name="Chao H."/>
            <person name="Childers C.P."/>
            <person name="Dinh H."/>
            <person name="Doddapaneni H."/>
            <person name="Dugan S."/>
            <person name="Gowin J."/>
            <person name="Greiner C."/>
            <person name="Han Y."/>
            <person name="Hu H."/>
            <person name="Hughes D.S.T."/>
            <person name="Huylmans A.-K."/>
            <person name="Kemena C."/>
            <person name="Kremer L.P.M."/>
            <person name="Lee S.L."/>
            <person name="Lopez-Ezquerra A."/>
            <person name="Mallet L."/>
            <person name="Monroy-Kuhn J.M."/>
            <person name="Moser A."/>
            <person name="Murali S.C."/>
            <person name="Muzny D.M."/>
            <person name="Otani S."/>
            <person name="Piulachs M.-D."/>
            <person name="Poelchau M."/>
            <person name="Qu J."/>
            <person name="Schaub F."/>
            <person name="Wada-Katsumata A."/>
            <person name="Worley K.C."/>
            <person name="Xie Q."/>
            <person name="Ylla G."/>
            <person name="Poulsen M."/>
            <person name="Gibbs R.A."/>
            <person name="Schal C."/>
            <person name="Richards S."/>
            <person name="Belles X."/>
            <person name="Korb J."/>
            <person name="Bornberg-Bauer E."/>
        </authorList>
    </citation>
    <scope>NUCLEOTIDE SEQUENCE [LARGE SCALE GENOMIC DNA]</scope>
    <source>
        <tissue evidence="6">Whole body</tissue>
    </source>
</reference>
<proteinExistence type="predicted"/>
<keyword evidence="1" id="KW-0548">Nucleotidyltransferase</keyword>
<dbReference type="GO" id="GO:0003964">
    <property type="term" value="F:RNA-directed DNA polymerase activity"/>
    <property type="evidence" value="ECO:0007669"/>
    <property type="project" value="UniProtKB-KW"/>
</dbReference>
<gene>
    <name evidence="6" type="ORF">B7P43_G01562</name>
</gene>
<keyword evidence="1" id="KW-0808">Transferase</keyword>
<keyword evidence="4" id="KW-0695">RNA-directed DNA polymerase</keyword>
<evidence type="ECO:0000256" key="4">
    <source>
        <dbReference type="ARBA" id="ARBA00022918"/>
    </source>
</evidence>
<evidence type="ECO:0000256" key="2">
    <source>
        <dbReference type="ARBA" id="ARBA00022722"/>
    </source>
</evidence>
<name>A0A2J7PF28_9NEOP</name>
<protein>
    <recommendedName>
        <fullName evidence="5">Reverse transcriptase/retrotransposon-derived protein RNase H-like domain-containing protein</fullName>
    </recommendedName>
</protein>
<accession>A0A2J7PF28</accession>
<dbReference type="OrthoDB" id="420169at2759"/>